<dbReference type="InterPro" id="IPR029016">
    <property type="entry name" value="GAF-like_dom_sf"/>
</dbReference>
<dbReference type="InterPro" id="IPR036388">
    <property type="entry name" value="WH-like_DNA-bd_sf"/>
</dbReference>
<dbReference type="OrthoDB" id="9783139at2"/>
<dbReference type="InterPro" id="IPR021153">
    <property type="entry name" value="HrcA_C"/>
</dbReference>
<keyword evidence="8" id="KW-1185">Reference proteome</keyword>
<dbReference type="InterPro" id="IPR023120">
    <property type="entry name" value="WHTH_transcript_rep_HrcA_IDD"/>
</dbReference>
<dbReference type="NCBIfam" id="TIGR00331">
    <property type="entry name" value="hrcA"/>
    <property type="match status" value="1"/>
</dbReference>
<evidence type="ECO:0000259" key="6">
    <source>
        <dbReference type="Pfam" id="PF01628"/>
    </source>
</evidence>
<gene>
    <name evidence="5 7" type="primary">hrcA</name>
    <name evidence="7" type="ORF">F1189_16945</name>
</gene>
<organism evidence="7 8">
    <name type="scientific">Rhodovastum atsumiense</name>
    <dbReference type="NCBI Taxonomy" id="504468"/>
    <lineage>
        <taxon>Bacteria</taxon>
        <taxon>Pseudomonadati</taxon>
        <taxon>Pseudomonadota</taxon>
        <taxon>Alphaproteobacteria</taxon>
        <taxon>Acetobacterales</taxon>
        <taxon>Acetobacteraceae</taxon>
        <taxon>Rhodovastum</taxon>
    </lineage>
</organism>
<dbReference type="Proteomes" id="UP000325255">
    <property type="component" value="Unassembled WGS sequence"/>
</dbReference>
<dbReference type="PIRSF" id="PIRSF005485">
    <property type="entry name" value="HrcA"/>
    <property type="match status" value="1"/>
</dbReference>
<evidence type="ECO:0000256" key="4">
    <source>
        <dbReference type="ARBA" id="ARBA00023163"/>
    </source>
</evidence>
<evidence type="ECO:0000313" key="7">
    <source>
        <dbReference type="EMBL" id="KAA5610925.1"/>
    </source>
</evidence>
<dbReference type="SUPFAM" id="SSF46785">
    <property type="entry name" value="Winged helix' DNA-binding domain"/>
    <property type="match status" value="1"/>
</dbReference>
<dbReference type="SUPFAM" id="SSF55781">
    <property type="entry name" value="GAF domain-like"/>
    <property type="match status" value="1"/>
</dbReference>
<dbReference type="Gene3D" id="3.30.450.40">
    <property type="match status" value="1"/>
</dbReference>
<dbReference type="InterPro" id="IPR036390">
    <property type="entry name" value="WH_DNA-bd_sf"/>
</dbReference>
<evidence type="ECO:0000256" key="1">
    <source>
        <dbReference type="ARBA" id="ARBA00022491"/>
    </source>
</evidence>
<proteinExistence type="inferred from homology"/>
<dbReference type="EMBL" id="VWPK01000026">
    <property type="protein sequence ID" value="KAA5610925.1"/>
    <property type="molecule type" value="Genomic_DNA"/>
</dbReference>
<dbReference type="InterPro" id="IPR002571">
    <property type="entry name" value="HrcA"/>
</dbReference>
<dbReference type="Gene3D" id="1.10.10.10">
    <property type="entry name" value="Winged helix-like DNA-binding domain superfamily/Winged helix DNA-binding domain"/>
    <property type="match status" value="1"/>
</dbReference>
<keyword evidence="4 5" id="KW-0804">Transcription</keyword>
<name>A0A5M6IU15_9PROT</name>
<evidence type="ECO:0000256" key="3">
    <source>
        <dbReference type="ARBA" id="ARBA00023016"/>
    </source>
</evidence>
<keyword evidence="3 5" id="KW-0346">Stress response</keyword>
<keyword evidence="1 5" id="KW-0678">Repressor</keyword>
<evidence type="ECO:0000256" key="2">
    <source>
        <dbReference type="ARBA" id="ARBA00023015"/>
    </source>
</evidence>
<comment type="similarity">
    <text evidence="5">Belongs to the HrcA family.</text>
</comment>
<dbReference type="HAMAP" id="MF_00081">
    <property type="entry name" value="HrcA"/>
    <property type="match status" value="1"/>
</dbReference>
<dbReference type="GO" id="GO:0045892">
    <property type="term" value="P:negative regulation of DNA-templated transcription"/>
    <property type="evidence" value="ECO:0007669"/>
    <property type="project" value="UniProtKB-UniRule"/>
</dbReference>
<dbReference type="Pfam" id="PF01628">
    <property type="entry name" value="HrcA"/>
    <property type="match status" value="1"/>
</dbReference>
<reference evidence="7 8" key="1">
    <citation type="submission" date="2019-09" db="EMBL/GenBank/DDBJ databases">
        <title>Genome sequence of Rhodovastum atsumiense, a diverse member of the Acetobacteraceae family of non-sulfur purple photosynthetic bacteria.</title>
        <authorList>
            <person name="Meyer T."/>
            <person name="Kyndt J."/>
        </authorList>
    </citation>
    <scope>NUCLEOTIDE SEQUENCE [LARGE SCALE GENOMIC DNA]</scope>
    <source>
        <strain evidence="7 8">DSM 21279</strain>
    </source>
</reference>
<keyword evidence="2 5" id="KW-0805">Transcription regulation</keyword>
<evidence type="ECO:0000256" key="5">
    <source>
        <dbReference type="HAMAP-Rule" id="MF_00081"/>
    </source>
</evidence>
<feature type="domain" description="Heat-inducible transcription repressor HrcA C-terminal" evidence="6">
    <location>
        <begin position="134"/>
        <end position="356"/>
    </location>
</feature>
<comment type="function">
    <text evidence="5">Negative regulator of class I heat shock genes (grpE-dnaK-dnaJ and groELS operons). Prevents heat-shock induction of these operons.</text>
</comment>
<dbReference type="AlphaFoldDB" id="A0A5M6IU15"/>
<accession>A0A5M6IU15</accession>
<dbReference type="PANTHER" id="PTHR34824">
    <property type="entry name" value="HEAT-INDUCIBLE TRANSCRIPTION REPRESSOR HRCA"/>
    <property type="match status" value="1"/>
</dbReference>
<comment type="caution">
    <text evidence="7">The sequence shown here is derived from an EMBL/GenBank/DDBJ whole genome shotgun (WGS) entry which is preliminary data.</text>
</comment>
<evidence type="ECO:0000313" key="8">
    <source>
        <dbReference type="Proteomes" id="UP000325255"/>
    </source>
</evidence>
<protein>
    <recommendedName>
        <fullName evidence="5">Heat-inducible transcription repressor HrcA</fullName>
    </recommendedName>
</protein>
<sequence>MVRPVTPPDTPLGAPGLRAKISGRQASLPPTLDARSAAVLREIVEQYVETGEPVGSRTLSRRLPMNLSPATIRNVMADMTEAGLLFAPHTSAGRLPTEQGLRLFVDGLLQFGELGEEDREAIGAALAAAGRSLEDTLAEASTMLSGLSAAAGLVLAPKSEGALRHIEFVPLGSGRALVILVNADGQVENRIIEIPAGVPPSALQQAGNYLNARIGSRGIADLRSLVVEEMAANRTELDELSSQVVEAGLATWTGDARGGSLIVRGQARLLQDVTQIERLSAIQVLFERLETQETMLRLLDLAESSEGVRIFIGAESGLFGASGLSMVVAPARNANGRIVGAIGVIGPTRINYGRIIPVVDYTARVIGRLLG</sequence>
<dbReference type="PANTHER" id="PTHR34824:SF1">
    <property type="entry name" value="HEAT-INDUCIBLE TRANSCRIPTION REPRESSOR HRCA"/>
    <property type="match status" value="1"/>
</dbReference>
<dbReference type="Gene3D" id="3.30.390.60">
    <property type="entry name" value="Heat-inducible transcription repressor hrca homolog, domain 3"/>
    <property type="match status" value="1"/>
</dbReference>
<dbReference type="GO" id="GO:0003677">
    <property type="term" value="F:DNA binding"/>
    <property type="evidence" value="ECO:0007669"/>
    <property type="project" value="InterPro"/>
</dbReference>